<reference evidence="1" key="1">
    <citation type="submission" date="2016-01" db="EMBL/GenBank/DDBJ databases">
        <authorList>
            <person name="Peeters C."/>
        </authorList>
    </citation>
    <scope>NUCLEOTIDE SEQUENCE [LARGE SCALE GENOMIC DNA]</scope>
    <source>
        <strain evidence="1">LMG 22940</strain>
    </source>
</reference>
<keyword evidence="2" id="KW-1185">Reference proteome</keyword>
<dbReference type="Proteomes" id="UP000054770">
    <property type="component" value="Unassembled WGS sequence"/>
</dbReference>
<organism evidence="1 2">
    <name type="scientific">Caballeronia choica</name>
    <dbReference type="NCBI Taxonomy" id="326476"/>
    <lineage>
        <taxon>Bacteria</taxon>
        <taxon>Pseudomonadati</taxon>
        <taxon>Pseudomonadota</taxon>
        <taxon>Betaproteobacteria</taxon>
        <taxon>Burkholderiales</taxon>
        <taxon>Burkholderiaceae</taxon>
        <taxon>Caballeronia</taxon>
    </lineage>
</organism>
<evidence type="ECO:0000313" key="1">
    <source>
        <dbReference type="EMBL" id="SAL81624.1"/>
    </source>
</evidence>
<dbReference type="SUPFAM" id="SSF143100">
    <property type="entry name" value="TTHA1013/TTHA0281-like"/>
    <property type="match status" value="1"/>
</dbReference>
<dbReference type="RefSeq" id="WP_087648166.1">
    <property type="nucleotide sequence ID" value="NZ_FCON02000106.1"/>
</dbReference>
<evidence type="ECO:0000313" key="2">
    <source>
        <dbReference type="Proteomes" id="UP000054770"/>
    </source>
</evidence>
<dbReference type="EMBL" id="FCON02000106">
    <property type="protein sequence ID" value="SAL81624.1"/>
    <property type="molecule type" value="Genomic_DNA"/>
</dbReference>
<sequence>MFKYPARLIPDGTGFAVKHRDIPEAITCGKTREEAIDMAVDALVTAMDFYFEDKRAVPMPSPPKRGDVLIELPASVAAKVLLLNAMVAQQVTPAELARRLNTRRQDVNRVIDLAHATKIDTIAAALAALGMQLEISATPA</sequence>
<dbReference type="InterPro" id="IPR035069">
    <property type="entry name" value="TTHA1013/TTHA0281-like"/>
</dbReference>
<gene>
    <name evidence="1" type="primary">hicB_2</name>
    <name evidence="1" type="ORF">AWB68_06203</name>
</gene>
<accession>A0A158KKL5</accession>
<dbReference type="Gene3D" id="1.10.260.40">
    <property type="entry name" value="lambda repressor-like DNA-binding domains"/>
    <property type="match status" value="1"/>
</dbReference>
<comment type="caution">
    <text evidence="1">The sequence shown here is derived from an EMBL/GenBank/DDBJ whole genome shotgun (WGS) entry which is preliminary data.</text>
</comment>
<proteinExistence type="predicted"/>
<dbReference type="InterPro" id="IPR010982">
    <property type="entry name" value="Lambda_DNA-bd_dom_sf"/>
</dbReference>
<dbReference type="SUPFAM" id="SSF47413">
    <property type="entry name" value="lambda repressor-like DNA-binding domains"/>
    <property type="match status" value="1"/>
</dbReference>
<name>A0A158KKL5_9BURK</name>
<dbReference type="Gene3D" id="3.30.160.250">
    <property type="match status" value="1"/>
</dbReference>
<protein>
    <submittedName>
        <fullName evidence="1">Antitoxin HicB</fullName>
    </submittedName>
</protein>
<dbReference type="GO" id="GO:0003677">
    <property type="term" value="F:DNA binding"/>
    <property type="evidence" value="ECO:0007669"/>
    <property type="project" value="InterPro"/>
</dbReference>
<dbReference type="OrthoDB" id="5772151at2"/>
<dbReference type="AlphaFoldDB" id="A0A158KKL5"/>